<proteinExistence type="inferred from homology"/>
<accession>A0A6L9G6M6</accession>
<comment type="similarity">
    <text evidence="1">Belongs to the CdaR family.</text>
</comment>
<dbReference type="Pfam" id="PF17853">
    <property type="entry name" value="GGDEF_2"/>
    <property type="match status" value="1"/>
</dbReference>
<dbReference type="InterPro" id="IPR042070">
    <property type="entry name" value="PucR_C-HTH_sf"/>
</dbReference>
<dbReference type="EMBL" id="WYDN01000009">
    <property type="protein sequence ID" value="NAZ16633.1"/>
    <property type="molecule type" value="Genomic_DNA"/>
</dbReference>
<dbReference type="Proteomes" id="UP000477543">
    <property type="component" value="Unassembled WGS sequence"/>
</dbReference>
<reference evidence="5 6" key="1">
    <citation type="submission" date="2020-01" db="EMBL/GenBank/DDBJ databases">
        <title>Glutamicibacter soli M275.</title>
        <authorList>
            <person name="Meng X."/>
        </authorList>
    </citation>
    <scope>NUCLEOTIDE SEQUENCE [LARGE SCALE GENOMIC DNA]</scope>
    <source>
        <strain evidence="5 6">M275</strain>
    </source>
</reference>
<dbReference type="InterPro" id="IPR041522">
    <property type="entry name" value="CdaR_GGDEF"/>
</dbReference>
<organism evidence="5 6">
    <name type="scientific">Glutamicibacter soli</name>
    <dbReference type="NCBI Taxonomy" id="453836"/>
    <lineage>
        <taxon>Bacteria</taxon>
        <taxon>Bacillati</taxon>
        <taxon>Actinomycetota</taxon>
        <taxon>Actinomycetes</taxon>
        <taxon>Micrococcales</taxon>
        <taxon>Micrococcaceae</taxon>
        <taxon>Glutamicibacter</taxon>
    </lineage>
</organism>
<dbReference type="InterPro" id="IPR012914">
    <property type="entry name" value="PucR_dom"/>
</dbReference>
<evidence type="ECO:0000259" key="3">
    <source>
        <dbReference type="Pfam" id="PF13556"/>
    </source>
</evidence>
<dbReference type="AlphaFoldDB" id="A0A6L9G6M6"/>
<dbReference type="InterPro" id="IPR025736">
    <property type="entry name" value="PucR_C-HTH_dom"/>
</dbReference>
<feature type="domain" description="Purine catabolism PurC-like" evidence="2">
    <location>
        <begin position="9"/>
        <end position="124"/>
    </location>
</feature>
<dbReference type="Pfam" id="PF13556">
    <property type="entry name" value="HTH_30"/>
    <property type="match status" value="1"/>
</dbReference>
<protein>
    <submittedName>
        <fullName evidence="5">PucR family transcriptional regulator</fullName>
    </submittedName>
</protein>
<evidence type="ECO:0000256" key="1">
    <source>
        <dbReference type="ARBA" id="ARBA00006754"/>
    </source>
</evidence>
<evidence type="ECO:0000259" key="2">
    <source>
        <dbReference type="Pfam" id="PF07905"/>
    </source>
</evidence>
<feature type="domain" description="PucR C-terminal helix-turn-helix" evidence="3">
    <location>
        <begin position="405"/>
        <end position="462"/>
    </location>
</feature>
<dbReference type="PANTHER" id="PTHR33744">
    <property type="entry name" value="CARBOHYDRATE DIACID REGULATOR"/>
    <property type="match status" value="1"/>
</dbReference>
<gene>
    <name evidence="5" type="ORF">GT020_11260</name>
</gene>
<comment type="caution">
    <text evidence="5">The sequence shown here is derived from an EMBL/GenBank/DDBJ whole genome shotgun (WGS) entry which is preliminary data.</text>
</comment>
<dbReference type="Pfam" id="PF07905">
    <property type="entry name" value="PucR"/>
    <property type="match status" value="1"/>
</dbReference>
<evidence type="ECO:0000313" key="6">
    <source>
        <dbReference type="Proteomes" id="UP000477543"/>
    </source>
</evidence>
<name>A0A6L9G6M6_9MICC</name>
<sequence length="467" mass="50674">MAISLRGLLDHDELGLKALTDPTHSLETAITWGAVTELLDPSKFLTGREIVLTTGVRQKSAAAQINFVRTLAANDVVALGFGIGLEHESVPGPVLETAREVGLPVIEVPYKTPFAAISRLIAEALNADHVKRVENLLRAHQKLAQSLLSSDLDRMLTELSKMLSTDVALSLHGEVISGDFDPGRAWHELPVATGLRDRCTLHIAEPYTRDPIVEYAQSLIGLELTNKSRLRASRRLANGQVLADLASGALSGSDAAVRLGALGLESQREHSVVLVQASGQADRLQTLPLPADLASQVTAIVEDRLVVIVAYKQVQLSIDRLDTYLATAGIPAKVGYGGRYSNTTGIRWSYFEALESLRHGERVNVPTKLSLTSLLLAARDVPLQDLAAEALGPIQDFDSSHDSGLMRTLREYLNRDGSVGAVAESMGLHRNTVRYRMQQIAELSGYDPNVTSDRVQLWIALSALELR</sequence>
<feature type="domain" description="CdaR GGDEF-like" evidence="4">
    <location>
        <begin position="251"/>
        <end position="358"/>
    </location>
</feature>
<dbReference type="Gene3D" id="1.10.10.2840">
    <property type="entry name" value="PucR C-terminal helix-turn-helix domain"/>
    <property type="match status" value="1"/>
</dbReference>
<evidence type="ECO:0000313" key="5">
    <source>
        <dbReference type="EMBL" id="NAZ16633.1"/>
    </source>
</evidence>
<dbReference type="InterPro" id="IPR051448">
    <property type="entry name" value="CdaR-like_regulators"/>
</dbReference>
<dbReference type="RefSeq" id="WP_161449314.1">
    <property type="nucleotide sequence ID" value="NZ_WYDN01000009.1"/>
</dbReference>
<evidence type="ECO:0000259" key="4">
    <source>
        <dbReference type="Pfam" id="PF17853"/>
    </source>
</evidence>